<gene>
    <name evidence="1" type="ORF">RFI_34732</name>
</gene>
<feature type="non-terminal residue" evidence="1">
    <location>
        <position position="155"/>
    </location>
</feature>
<evidence type="ECO:0000313" key="2">
    <source>
        <dbReference type="Proteomes" id="UP000023152"/>
    </source>
</evidence>
<accession>X6LMR4</accession>
<sequence length="155" mass="18029">MSWKSAIFEASDEKTTETTIEYVIREYNHLKGEVMGQVKNECKWKSVELKENQEYVVTISAMKCDTNETTEESWPVVFKTPVFMQGSAIGIVRYEIEFSEHYHKTSEQSHMCQQVWMPLTPSPNNYTLRVHTICEFNQETHRSLPSPVLSVPAEF</sequence>
<reference evidence="1 2" key="1">
    <citation type="journal article" date="2013" name="Curr. Biol.">
        <title>The Genome of the Foraminiferan Reticulomyxa filosa.</title>
        <authorList>
            <person name="Glockner G."/>
            <person name="Hulsmann N."/>
            <person name="Schleicher M."/>
            <person name="Noegel A.A."/>
            <person name="Eichinger L."/>
            <person name="Gallinger C."/>
            <person name="Pawlowski J."/>
            <person name="Sierra R."/>
            <person name="Euteneuer U."/>
            <person name="Pillet L."/>
            <person name="Moustafa A."/>
            <person name="Platzer M."/>
            <person name="Groth M."/>
            <person name="Szafranski K."/>
            <person name="Schliwa M."/>
        </authorList>
    </citation>
    <scope>NUCLEOTIDE SEQUENCE [LARGE SCALE GENOMIC DNA]</scope>
</reference>
<keyword evidence="2" id="KW-1185">Reference proteome</keyword>
<evidence type="ECO:0000313" key="1">
    <source>
        <dbReference type="EMBL" id="ETO02681.1"/>
    </source>
</evidence>
<name>X6LMR4_RETFI</name>
<dbReference type="Proteomes" id="UP000023152">
    <property type="component" value="Unassembled WGS sequence"/>
</dbReference>
<dbReference type="EMBL" id="ASPP01035143">
    <property type="protein sequence ID" value="ETO02681.1"/>
    <property type="molecule type" value="Genomic_DNA"/>
</dbReference>
<comment type="caution">
    <text evidence="1">The sequence shown here is derived from an EMBL/GenBank/DDBJ whole genome shotgun (WGS) entry which is preliminary data.</text>
</comment>
<protein>
    <submittedName>
        <fullName evidence="1">Uncharacterized protein</fullName>
    </submittedName>
</protein>
<proteinExistence type="predicted"/>
<dbReference type="AlphaFoldDB" id="X6LMR4"/>
<organism evidence="1 2">
    <name type="scientific">Reticulomyxa filosa</name>
    <dbReference type="NCBI Taxonomy" id="46433"/>
    <lineage>
        <taxon>Eukaryota</taxon>
        <taxon>Sar</taxon>
        <taxon>Rhizaria</taxon>
        <taxon>Retaria</taxon>
        <taxon>Foraminifera</taxon>
        <taxon>Monothalamids</taxon>
        <taxon>Reticulomyxidae</taxon>
        <taxon>Reticulomyxa</taxon>
    </lineage>
</organism>